<organism evidence="2">
    <name type="scientific">Arundo donax</name>
    <name type="common">Giant reed</name>
    <name type="synonym">Donax arundinaceus</name>
    <dbReference type="NCBI Taxonomy" id="35708"/>
    <lineage>
        <taxon>Eukaryota</taxon>
        <taxon>Viridiplantae</taxon>
        <taxon>Streptophyta</taxon>
        <taxon>Embryophyta</taxon>
        <taxon>Tracheophyta</taxon>
        <taxon>Spermatophyta</taxon>
        <taxon>Magnoliopsida</taxon>
        <taxon>Liliopsida</taxon>
        <taxon>Poales</taxon>
        <taxon>Poaceae</taxon>
        <taxon>PACMAD clade</taxon>
        <taxon>Arundinoideae</taxon>
        <taxon>Arundineae</taxon>
        <taxon>Arundo</taxon>
    </lineage>
</organism>
<reference evidence="2" key="1">
    <citation type="submission" date="2014-09" db="EMBL/GenBank/DDBJ databases">
        <authorList>
            <person name="Magalhaes I.L.F."/>
            <person name="Oliveira U."/>
            <person name="Santos F.R."/>
            <person name="Vidigal T.H.D.A."/>
            <person name="Brescovit A.D."/>
            <person name="Santos A.J."/>
        </authorList>
    </citation>
    <scope>NUCLEOTIDE SEQUENCE</scope>
    <source>
        <tissue evidence="2">Shoot tissue taken approximately 20 cm above the soil surface</tissue>
    </source>
</reference>
<reference evidence="2" key="2">
    <citation type="journal article" date="2015" name="Data Brief">
        <title>Shoot transcriptome of the giant reed, Arundo donax.</title>
        <authorList>
            <person name="Barrero R.A."/>
            <person name="Guerrero F.D."/>
            <person name="Moolhuijzen P."/>
            <person name="Goolsby J.A."/>
            <person name="Tidwell J."/>
            <person name="Bellgard S.E."/>
            <person name="Bellgard M.I."/>
        </authorList>
    </citation>
    <scope>NUCLEOTIDE SEQUENCE</scope>
    <source>
        <tissue evidence="2">Shoot tissue taken approximately 20 cm above the soil surface</tissue>
    </source>
</reference>
<dbReference type="AlphaFoldDB" id="A0A0A9HEG1"/>
<feature type="compositionally biased region" description="Pro residues" evidence="1">
    <location>
        <begin position="1"/>
        <end position="22"/>
    </location>
</feature>
<proteinExistence type="predicted"/>
<feature type="region of interest" description="Disordered" evidence="1">
    <location>
        <begin position="1"/>
        <end position="56"/>
    </location>
</feature>
<name>A0A0A9HEG1_ARUDO</name>
<evidence type="ECO:0000313" key="2">
    <source>
        <dbReference type="EMBL" id="JAE35560.1"/>
    </source>
</evidence>
<feature type="compositionally biased region" description="Basic residues" evidence="1">
    <location>
        <begin position="23"/>
        <end position="34"/>
    </location>
</feature>
<accession>A0A0A9HEG1</accession>
<sequence>MMLHPPRPSPPRTTRSPSPPPSSRRRLPSHRLRLPHPLLPHRTSPSPFRWLPPSHP</sequence>
<evidence type="ECO:0000256" key="1">
    <source>
        <dbReference type="SAM" id="MobiDB-lite"/>
    </source>
</evidence>
<dbReference type="EMBL" id="GBRH01162336">
    <property type="protein sequence ID" value="JAE35560.1"/>
    <property type="molecule type" value="Transcribed_RNA"/>
</dbReference>
<protein>
    <submittedName>
        <fullName evidence="2">Uncharacterized protein</fullName>
    </submittedName>
</protein>